<evidence type="ECO:0008006" key="4">
    <source>
        <dbReference type="Google" id="ProtNLM"/>
    </source>
</evidence>
<feature type="compositionally biased region" description="Basic and acidic residues" evidence="1">
    <location>
        <begin position="382"/>
        <end position="396"/>
    </location>
</feature>
<accession>A0ABQ9HRF5</accession>
<reference evidence="2 3" key="1">
    <citation type="submission" date="2023-02" db="EMBL/GenBank/DDBJ databases">
        <title>LHISI_Scaffold_Assembly.</title>
        <authorList>
            <person name="Stuart O.P."/>
            <person name="Cleave R."/>
            <person name="Magrath M.J.L."/>
            <person name="Mikheyev A.S."/>
        </authorList>
    </citation>
    <scope>NUCLEOTIDE SEQUENCE [LARGE SCALE GENOMIC DNA]</scope>
    <source>
        <strain evidence="2">Daus_M_001</strain>
        <tissue evidence="2">Leg muscle</tissue>
    </source>
</reference>
<keyword evidence="3" id="KW-1185">Reference proteome</keyword>
<organism evidence="2 3">
    <name type="scientific">Dryococelus australis</name>
    <dbReference type="NCBI Taxonomy" id="614101"/>
    <lineage>
        <taxon>Eukaryota</taxon>
        <taxon>Metazoa</taxon>
        <taxon>Ecdysozoa</taxon>
        <taxon>Arthropoda</taxon>
        <taxon>Hexapoda</taxon>
        <taxon>Insecta</taxon>
        <taxon>Pterygota</taxon>
        <taxon>Neoptera</taxon>
        <taxon>Polyneoptera</taxon>
        <taxon>Phasmatodea</taxon>
        <taxon>Verophasmatodea</taxon>
        <taxon>Anareolatae</taxon>
        <taxon>Phasmatidae</taxon>
        <taxon>Eurycanthinae</taxon>
        <taxon>Dryococelus</taxon>
    </lineage>
</organism>
<dbReference type="Proteomes" id="UP001159363">
    <property type="component" value="Chromosome X"/>
</dbReference>
<gene>
    <name evidence="2" type="ORF">PR048_013019</name>
</gene>
<sequence>MSSHSVGKLRPKLHAQWTLSGRAVPQRRRSYGCTGSYKPSPRGAQLWHRSGAARTLCTCVHRALIFANSMLHKASPTKLSAPYSLARSKVTKTGILRISRFLLVDDICFTCDNSLSDGNIAVVERGLQTLKDASFNRGDGYIEHLKNLNTVTTHFQCRKDYIRKSSIIAFKRRRDEEDPGTSQSSPREMRRTKYEGVNITTNQPRGDADVLIIETALETSITNIGTRLAEVFKQENCSPNLIVDTGIHFLLAVYGAPISEVKFLSLPPTAAAAQQHLYRVYYQPIITLLPPASGVLLSTIFCSCTRSCGTNCGCRKVGLPCSIVCGHCRGQSCLNPNTDPVSSDASADINTNKTEYDEINNIDYLTSKLSKEQCVNEEDQEKEISEVEYDEVKEVPEVEDDEKES</sequence>
<feature type="region of interest" description="Disordered" evidence="1">
    <location>
        <begin position="378"/>
        <end position="405"/>
    </location>
</feature>
<proteinExistence type="predicted"/>
<feature type="region of interest" description="Disordered" evidence="1">
    <location>
        <begin position="173"/>
        <end position="192"/>
    </location>
</feature>
<evidence type="ECO:0000313" key="3">
    <source>
        <dbReference type="Proteomes" id="UP001159363"/>
    </source>
</evidence>
<dbReference type="EMBL" id="JARBHB010000004">
    <property type="protein sequence ID" value="KAJ8886807.1"/>
    <property type="molecule type" value="Genomic_DNA"/>
</dbReference>
<name>A0ABQ9HRF5_9NEOP</name>
<evidence type="ECO:0000256" key="1">
    <source>
        <dbReference type="SAM" id="MobiDB-lite"/>
    </source>
</evidence>
<protein>
    <recommendedName>
        <fullName evidence="4">Tesmin/TSO1-like CXC domain-containing protein</fullName>
    </recommendedName>
</protein>
<evidence type="ECO:0000313" key="2">
    <source>
        <dbReference type="EMBL" id="KAJ8886807.1"/>
    </source>
</evidence>
<comment type="caution">
    <text evidence="2">The sequence shown here is derived from an EMBL/GenBank/DDBJ whole genome shotgun (WGS) entry which is preliminary data.</text>
</comment>